<evidence type="ECO:0000313" key="5">
    <source>
        <dbReference type="Proteomes" id="UP000321514"/>
    </source>
</evidence>
<dbReference type="STRING" id="1334629.MFUL124B02_23720"/>
<feature type="compositionally biased region" description="Low complexity" evidence="1">
    <location>
        <begin position="13"/>
        <end position="30"/>
    </location>
</feature>
<evidence type="ECO:0000313" key="4">
    <source>
        <dbReference type="Proteomes" id="UP000183760"/>
    </source>
</evidence>
<dbReference type="SUPFAM" id="SSF55874">
    <property type="entry name" value="ATPase domain of HSP90 chaperone/DNA topoisomerase II/histidine kinase"/>
    <property type="match status" value="1"/>
</dbReference>
<accession>A0A511T8P0</accession>
<dbReference type="EMBL" id="FOIB01000003">
    <property type="protein sequence ID" value="SET80570.1"/>
    <property type="molecule type" value="Genomic_DNA"/>
</dbReference>
<keyword evidence="4" id="KW-1185">Reference proteome</keyword>
<evidence type="ECO:0008006" key="6">
    <source>
        <dbReference type="Google" id="ProtNLM"/>
    </source>
</evidence>
<evidence type="ECO:0000256" key="1">
    <source>
        <dbReference type="SAM" id="MobiDB-lite"/>
    </source>
</evidence>
<gene>
    <name evidence="2" type="ORF">MFU01_55620</name>
    <name evidence="3" type="ORF">SAMN05443572_103305</name>
</gene>
<dbReference type="EMBL" id="BJXR01000039">
    <property type="protein sequence ID" value="GEN10525.1"/>
    <property type="molecule type" value="Genomic_DNA"/>
</dbReference>
<protein>
    <recommendedName>
        <fullName evidence="6">Sensor histidine kinase</fullName>
    </recommendedName>
</protein>
<comment type="caution">
    <text evidence="2">The sequence shown here is derived from an EMBL/GenBank/DDBJ whole genome shotgun (WGS) entry which is preliminary data.</text>
</comment>
<organism evidence="2 5">
    <name type="scientific">Myxococcus fulvus</name>
    <dbReference type="NCBI Taxonomy" id="33"/>
    <lineage>
        <taxon>Bacteria</taxon>
        <taxon>Pseudomonadati</taxon>
        <taxon>Myxococcota</taxon>
        <taxon>Myxococcia</taxon>
        <taxon>Myxococcales</taxon>
        <taxon>Cystobacterineae</taxon>
        <taxon>Myxococcaceae</taxon>
        <taxon>Myxococcus</taxon>
    </lineage>
</organism>
<dbReference type="InterPro" id="IPR036890">
    <property type="entry name" value="HATPase_C_sf"/>
</dbReference>
<feature type="compositionally biased region" description="Basic and acidic residues" evidence="1">
    <location>
        <begin position="1"/>
        <end position="12"/>
    </location>
</feature>
<dbReference type="Gene3D" id="3.30.565.10">
    <property type="entry name" value="Histidine kinase-like ATPase, C-terminal domain"/>
    <property type="match status" value="1"/>
</dbReference>
<reference evidence="3 4" key="1">
    <citation type="submission" date="2016-10" db="EMBL/GenBank/DDBJ databases">
        <authorList>
            <person name="Varghese N."/>
            <person name="Submissions S."/>
        </authorList>
    </citation>
    <scope>NUCLEOTIDE SEQUENCE [LARGE SCALE GENOMIC DNA]</scope>
    <source>
        <strain evidence="3 4">DSM 16525</strain>
    </source>
</reference>
<dbReference type="RefSeq" id="WP_074952196.1">
    <property type="nucleotide sequence ID" value="NZ_BJXR01000039.1"/>
</dbReference>
<evidence type="ECO:0000313" key="3">
    <source>
        <dbReference type="EMBL" id="SET80570.1"/>
    </source>
</evidence>
<reference evidence="2 5" key="2">
    <citation type="submission" date="2019-07" db="EMBL/GenBank/DDBJ databases">
        <title>Whole genome shotgun sequence of Myxococcus fulvus NBRC 100333.</title>
        <authorList>
            <person name="Hosoyama A."/>
            <person name="Uohara A."/>
            <person name="Ohji S."/>
            <person name="Ichikawa N."/>
        </authorList>
    </citation>
    <scope>NUCLEOTIDE SEQUENCE [LARGE SCALE GENOMIC DNA]</scope>
    <source>
        <strain evidence="2 5">NBRC 100333</strain>
    </source>
</reference>
<name>A0A511T8P0_MYXFU</name>
<dbReference type="OrthoDB" id="5511020at2"/>
<dbReference type="Proteomes" id="UP000183760">
    <property type="component" value="Unassembled WGS sequence"/>
</dbReference>
<dbReference type="Proteomes" id="UP000321514">
    <property type="component" value="Unassembled WGS sequence"/>
</dbReference>
<dbReference type="AlphaFoldDB" id="A0A511T8P0"/>
<sequence>MSAARDWVDRTSGEAGAAPQAASPRASLASVEGPDSQQVDVAALMGEALELLEAARRIHGIEVKLELPEETVLARTGARRTRQVLLLLLSHAADHAGEGSVRLVLDAPDDFGDEPPRFQVVTSRARLSARELQAVFLSPMLVGPAHRRLARARELVESVGGTLGVERGDCEGLTVTVELPAPGLACW</sequence>
<evidence type="ECO:0000313" key="2">
    <source>
        <dbReference type="EMBL" id="GEN10525.1"/>
    </source>
</evidence>
<feature type="region of interest" description="Disordered" evidence="1">
    <location>
        <begin position="1"/>
        <end position="33"/>
    </location>
</feature>
<proteinExistence type="predicted"/>